<dbReference type="Proteomes" id="UP000050792">
    <property type="component" value="Unassembled WGS sequence"/>
</dbReference>
<keyword evidence="2" id="KW-1185">Reference proteome</keyword>
<organism evidence="2 3">
    <name type="scientific">Schistosoma rodhaini</name>
    <dbReference type="NCBI Taxonomy" id="6188"/>
    <lineage>
        <taxon>Eukaryota</taxon>
        <taxon>Metazoa</taxon>
        <taxon>Spiralia</taxon>
        <taxon>Lophotrochozoa</taxon>
        <taxon>Platyhelminthes</taxon>
        <taxon>Trematoda</taxon>
        <taxon>Digenea</taxon>
        <taxon>Strigeidida</taxon>
        <taxon>Schistosomatoidea</taxon>
        <taxon>Schistosomatidae</taxon>
        <taxon>Schistosoma</taxon>
    </lineage>
</organism>
<keyword evidence="1" id="KW-0812">Transmembrane</keyword>
<keyword evidence="1" id="KW-0472">Membrane</keyword>
<name>A0AA85FL28_9TREM</name>
<accession>A0AA85FL28</accession>
<feature type="transmembrane region" description="Helical" evidence="1">
    <location>
        <begin position="87"/>
        <end position="108"/>
    </location>
</feature>
<sequence>MIIIIITTIHTTVIKTVVNGNTDEGLYSGLVTYENHTLNTHYLLILSLFCLLSAPLFVQFCCYFDCSPVLFLFSSIQFSAASHSTPGLGYILLVSVSISNIHHTILLLA</sequence>
<evidence type="ECO:0000313" key="2">
    <source>
        <dbReference type="Proteomes" id="UP000050792"/>
    </source>
</evidence>
<dbReference type="AlphaFoldDB" id="A0AA85FL28"/>
<protein>
    <submittedName>
        <fullName evidence="3">Uncharacterized protein</fullName>
    </submittedName>
</protein>
<dbReference type="WBParaSite" id="SRDH1_55460.1">
    <property type="protein sequence ID" value="SRDH1_55460.1"/>
    <property type="gene ID" value="SRDH1_55460"/>
</dbReference>
<keyword evidence="1" id="KW-1133">Transmembrane helix</keyword>
<feature type="transmembrane region" description="Helical" evidence="1">
    <location>
        <begin position="42"/>
        <end position="66"/>
    </location>
</feature>
<proteinExistence type="predicted"/>
<reference evidence="2" key="1">
    <citation type="submission" date="2022-06" db="EMBL/GenBank/DDBJ databases">
        <authorList>
            <person name="Berger JAMES D."/>
            <person name="Berger JAMES D."/>
        </authorList>
    </citation>
    <scope>NUCLEOTIDE SEQUENCE [LARGE SCALE GENOMIC DNA]</scope>
</reference>
<reference evidence="3" key="2">
    <citation type="submission" date="2023-11" db="UniProtKB">
        <authorList>
            <consortium name="WormBaseParasite"/>
        </authorList>
    </citation>
    <scope>IDENTIFICATION</scope>
</reference>
<evidence type="ECO:0000256" key="1">
    <source>
        <dbReference type="SAM" id="Phobius"/>
    </source>
</evidence>
<evidence type="ECO:0000313" key="3">
    <source>
        <dbReference type="WBParaSite" id="SRDH1_55460.1"/>
    </source>
</evidence>